<keyword evidence="9" id="KW-1185">Reference proteome</keyword>
<dbReference type="EMBL" id="BSNG01000001">
    <property type="protein sequence ID" value="GLQ09208.1"/>
    <property type="molecule type" value="Genomic_DNA"/>
</dbReference>
<dbReference type="InterPro" id="IPR050390">
    <property type="entry name" value="C5-Methyltransferase"/>
</dbReference>
<organism evidence="8 9">
    <name type="scientific">Devosia yakushimensis</name>
    <dbReference type="NCBI Taxonomy" id="470028"/>
    <lineage>
        <taxon>Bacteria</taxon>
        <taxon>Pseudomonadati</taxon>
        <taxon>Pseudomonadota</taxon>
        <taxon>Alphaproteobacteria</taxon>
        <taxon>Hyphomicrobiales</taxon>
        <taxon>Devosiaceae</taxon>
        <taxon>Devosia</taxon>
    </lineage>
</organism>
<keyword evidence="2 7" id="KW-0489">Methyltransferase</keyword>
<dbReference type="PROSITE" id="PS51679">
    <property type="entry name" value="SAM_MT_C5"/>
    <property type="match status" value="1"/>
</dbReference>
<dbReference type="Pfam" id="PF00145">
    <property type="entry name" value="DNA_methylase"/>
    <property type="match status" value="2"/>
</dbReference>
<dbReference type="PRINTS" id="PR00105">
    <property type="entry name" value="C5METTRFRASE"/>
</dbReference>
<dbReference type="InterPro" id="IPR001525">
    <property type="entry name" value="C5_MeTfrase"/>
</dbReference>
<dbReference type="Gene3D" id="3.40.50.150">
    <property type="entry name" value="Vaccinia Virus protein VP39"/>
    <property type="match status" value="1"/>
</dbReference>
<keyword evidence="5" id="KW-0680">Restriction system</keyword>
<dbReference type="GO" id="GO:0032259">
    <property type="term" value="P:methylation"/>
    <property type="evidence" value="ECO:0007669"/>
    <property type="project" value="UniProtKB-KW"/>
</dbReference>
<dbReference type="SUPFAM" id="SSF53335">
    <property type="entry name" value="S-adenosyl-L-methionine-dependent methyltransferases"/>
    <property type="match status" value="1"/>
</dbReference>
<dbReference type="InterPro" id="IPR029063">
    <property type="entry name" value="SAM-dependent_MTases_sf"/>
</dbReference>
<evidence type="ECO:0000256" key="4">
    <source>
        <dbReference type="ARBA" id="ARBA00022691"/>
    </source>
</evidence>
<evidence type="ECO:0000256" key="2">
    <source>
        <dbReference type="ARBA" id="ARBA00022603"/>
    </source>
</evidence>
<dbReference type="Gene3D" id="3.90.120.10">
    <property type="entry name" value="DNA Methylase, subunit A, domain 2"/>
    <property type="match status" value="1"/>
</dbReference>
<dbReference type="PANTHER" id="PTHR10629">
    <property type="entry name" value="CYTOSINE-SPECIFIC METHYLTRANSFERASE"/>
    <property type="match status" value="1"/>
</dbReference>
<dbReference type="RefSeq" id="WP_284388775.1">
    <property type="nucleotide sequence ID" value="NZ_BSNG01000001.1"/>
</dbReference>
<evidence type="ECO:0000313" key="8">
    <source>
        <dbReference type="EMBL" id="GLQ09208.1"/>
    </source>
</evidence>
<evidence type="ECO:0000256" key="6">
    <source>
        <dbReference type="ARBA" id="ARBA00047422"/>
    </source>
</evidence>
<dbReference type="GO" id="GO:0008168">
    <property type="term" value="F:methyltransferase activity"/>
    <property type="evidence" value="ECO:0007669"/>
    <property type="project" value="UniProtKB-KW"/>
</dbReference>
<dbReference type="PANTHER" id="PTHR10629:SF52">
    <property type="entry name" value="DNA (CYTOSINE-5)-METHYLTRANSFERASE 1"/>
    <property type="match status" value="1"/>
</dbReference>
<evidence type="ECO:0000256" key="5">
    <source>
        <dbReference type="ARBA" id="ARBA00022747"/>
    </source>
</evidence>
<protein>
    <recommendedName>
        <fullName evidence="1">DNA (cytosine-5-)-methyltransferase</fullName>
        <ecNumber evidence="1">2.1.1.37</ecNumber>
    </recommendedName>
</protein>
<dbReference type="Proteomes" id="UP001161406">
    <property type="component" value="Unassembled WGS sequence"/>
</dbReference>
<comment type="catalytic activity">
    <reaction evidence="6">
        <text>a 2'-deoxycytidine in DNA + S-adenosyl-L-methionine = a 5-methyl-2'-deoxycytidine in DNA + S-adenosyl-L-homocysteine + H(+)</text>
        <dbReference type="Rhea" id="RHEA:13681"/>
        <dbReference type="Rhea" id="RHEA-COMP:11369"/>
        <dbReference type="Rhea" id="RHEA-COMP:11370"/>
        <dbReference type="ChEBI" id="CHEBI:15378"/>
        <dbReference type="ChEBI" id="CHEBI:57856"/>
        <dbReference type="ChEBI" id="CHEBI:59789"/>
        <dbReference type="ChEBI" id="CHEBI:85452"/>
        <dbReference type="ChEBI" id="CHEBI:85454"/>
        <dbReference type="EC" id="2.1.1.37"/>
    </reaction>
</comment>
<comment type="similarity">
    <text evidence="7">Belongs to the class I-like SAM-binding methyltransferase superfamily. C5-methyltransferase family.</text>
</comment>
<accession>A0ABQ5UC48</accession>
<sequence length="680" mass="74377">MNAILHNSFLDFAEAHGFDTTQELVIDCFAGGGGASEGMETAMRDMRLAGLLPEAHRCSVDIAINHDPKAIAMHMANHPRTMHLTADIWTADPLTVTGGIAVGALWASPDCRGFSKAKGGAPVSKSVRSLAWVVAHWAEQVRPREIYMENVEEFQDWGDLDLSSRPDKKLKGKEFKRWVKRFRAMGYAVEWRVLRANFWGAPTIRKRLYIMMRCDGEPIIWPPETHADPKSDEVALGLKEAWPVAADILDWSLDCPSIFMTKQEAKEYTRRTGRRIQRPLAFNSDARIAKGTKRYVTDKGEDAFAVVLNHSGEGFRGQGLDDSFPTVARAHDAHGLVVPHLVSVNHGDSGGRREYPVNEPMGTVETQPSRAIVAAQIAPFLSHGQQGGRSRPADDPTHTITASTKDTNQLVSVFLNKHTSGGVGSDAREGVPTVTANSFIKRPGGASPLGATAVYLAQHNGGPRGPIGRSVDEPVSTLMVEGSQQQLVSAHMLSLKGSDRRAYSVEDGHHALTAQGGHSAVVMPFMTAYFGTDEIGSATDGSFRTVTVKPRFGHVEVTIDAPPLTDAQLDKARQVAAFLRRHGCWDDREFVTVGPWIVVDIGMRMLTPRELASAQGFPPEYILAAPYMGKTLTETDQRHKIGNSVCPDMAKALFKANYRPKPRLIANNDQGWLFDARAAA</sequence>
<reference evidence="8" key="1">
    <citation type="journal article" date="2014" name="Int. J. Syst. Evol. Microbiol.">
        <title>Complete genome of a new Firmicutes species belonging to the dominant human colonic microbiota ('Ruminococcus bicirculans') reveals two chromosomes and a selective capacity to utilize plant glucans.</title>
        <authorList>
            <consortium name="NISC Comparative Sequencing Program"/>
            <person name="Wegmann U."/>
            <person name="Louis P."/>
            <person name="Goesmann A."/>
            <person name="Henrissat B."/>
            <person name="Duncan S.H."/>
            <person name="Flint H.J."/>
        </authorList>
    </citation>
    <scope>NUCLEOTIDE SEQUENCE</scope>
    <source>
        <strain evidence="8">NBRC 103855</strain>
    </source>
</reference>
<feature type="active site" evidence="7">
    <location>
        <position position="111"/>
    </location>
</feature>
<reference evidence="8" key="2">
    <citation type="submission" date="2023-01" db="EMBL/GenBank/DDBJ databases">
        <title>Draft genome sequence of Devosia yakushimensis strain NBRC 103855.</title>
        <authorList>
            <person name="Sun Q."/>
            <person name="Mori K."/>
        </authorList>
    </citation>
    <scope>NUCLEOTIDE SEQUENCE</scope>
    <source>
        <strain evidence="8">NBRC 103855</strain>
    </source>
</reference>
<evidence type="ECO:0000313" key="9">
    <source>
        <dbReference type="Proteomes" id="UP001161406"/>
    </source>
</evidence>
<evidence type="ECO:0000256" key="7">
    <source>
        <dbReference type="PROSITE-ProRule" id="PRU01016"/>
    </source>
</evidence>
<evidence type="ECO:0000256" key="3">
    <source>
        <dbReference type="ARBA" id="ARBA00022679"/>
    </source>
</evidence>
<dbReference type="EC" id="2.1.1.37" evidence="1"/>
<gene>
    <name evidence="8" type="primary">dcm</name>
    <name evidence="8" type="ORF">GCM10007913_11400</name>
</gene>
<keyword evidence="4 7" id="KW-0949">S-adenosyl-L-methionine</keyword>
<proteinExistence type="inferred from homology"/>
<name>A0ABQ5UC48_9HYPH</name>
<evidence type="ECO:0000256" key="1">
    <source>
        <dbReference type="ARBA" id="ARBA00011975"/>
    </source>
</evidence>
<keyword evidence="3 7" id="KW-0808">Transferase</keyword>
<comment type="caution">
    <text evidence="8">The sequence shown here is derived from an EMBL/GenBank/DDBJ whole genome shotgun (WGS) entry which is preliminary data.</text>
</comment>